<evidence type="ECO:0000256" key="2">
    <source>
        <dbReference type="ARBA" id="ARBA00008685"/>
    </source>
</evidence>
<evidence type="ECO:0000256" key="9">
    <source>
        <dbReference type="SAM" id="MobiDB-lite"/>
    </source>
</evidence>
<dbReference type="FunFam" id="1.10.287.70:FF:000302">
    <property type="entry name" value="Uncharacterized protein"/>
    <property type="match status" value="1"/>
</dbReference>
<comment type="caution">
    <text evidence="13">The sequence shown here is derived from an EMBL/GenBank/DDBJ whole genome shotgun (WGS) entry which is preliminary data.</text>
</comment>
<evidence type="ECO:0000256" key="1">
    <source>
        <dbReference type="ARBA" id="ARBA00004651"/>
    </source>
</evidence>
<accession>A0A8J2WQD0</accession>
<evidence type="ECO:0000256" key="3">
    <source>
        <dbReference type="ARBA" id="ARBA00022475"/>
    </source>
</evidence>
<dbReference type="GO" id="GO:0050906">
    <property type="term" value="P:detection of stimulus involved in sensory perception"/>
    <property type="evidence" value="ECO:0007669"/>
    <property type="project" value="UniProtKB-ARBA"/>
</dbReference>
<evidence type="ECO:0000256" key="7">
    <source>
        <dbReference type="ARBA" id="ARBA00023170"/>
    </source>
</evidence>
<dbReference type="Gene3D" id="1.10.287.70">
    <property type="match status" value="1"/>
</dbReference>
<evidence type="ECO:0000313" key="14">
    <source>
        <dbReference type="Proteomes" id="UP000789390"/>
    </source>
</evidence>
<protein>
    <recommendedName>
        <fullName evidence="12">Ionotropic glutamate receptor C-terminal domain-containing protein</fullName>
    </recommendedName>
</protein>
<sequence>MFDLSFLIIFACWFAVSFPVSFSSSQINPLNGQHLRVIWTRWSGNPKGIPGPLKGGVLLEYLSTRLNFTYEMVRVTESRQVPSEKERGLFNYLWEQKCDLLVHDTVPTFQINKMTDVTLPWIYDHFAFLIPVPDETANINAVVKPFQWPIWLGLGISIICVIAVLNLMQRALSYLIPENGDHRSQSGRRLASPNDRNPSTNKMTNKGRRRVKKGTAKQYLYVFGNLLSQGEIEALSPSNRLPYRLVAGVWTLAAFIFVQAYTSTLFTYVVTPINHPLINSIYDIIDSSDINLLVRETGFINTLLLSNNQTGFFETLRKKLDNFPNSRCALPAECINLVKPGLRNVYTDANVYLKDAIRNDFKKTGKCNLELAKEGFIGIMSTLTLPKKSPFTQSLTKGILEMQQIGLIDYWDTWFRPMPPQCDGKLQNGNGKNKKKLSPLSLNNLTGAFVVLLVGLSLSLIVFLGEHIVALSKRHRSRRTTKSQQDPNDAIEFNVHLDTIISATKMTEKEEEL</sequence>
<name>A0A8J2WQD0_9CRUS</name>
<dbReference type="Proteomes" id="UP000789390">
    <property type="component" value="Unassembled WGS sequence"/>
</dbReference>
<keyword evidence="4 10" id="KW-0812">Transmembrane</keyword>
<reference evidence="13" key="1">
    <citation type="submission" date="2021-11" db="EMBL/GenBank/DDBJ databases">
        <authorList>
            <person name="Schell T."/>
        </authorList>
    </citation>
    <scope>NUCLEOTIDE SEQUENCE</scope>
    <source>
        <strain evidence="13">M5</strain>
    </source>
</reference>
<keyword evidence="7" id="KW-0675">Receptor</keyword>
<keyword evidence="11" id="KW-0732">Signal</keyword>
<dbReference type="GO" id="GO:0015276">
    <property type="term" value="F:ligand-gated monoatomic ion channel activity"/>
    <property type="evidence" value="ECO:0007669"/>
    <property type="project" value="InterPro"/>
</dbReference>
<gene>
    <name evidence="13" type="ORF">DGAL_LOCUS17260</name>
</gene>
<keyword evidence="5 10" id="KW-1133">Transmembrane helix</keyword>
<proteinExistence type="inferred from homology"/>
<keyword evidence="8" id="KW-0325">Glycoprotein</keyword>
<dbReference type="InterPro" id="IPR052192">
    <property type="entry name" value="Insect_Ionotropic_Sensory_Rcpt"/>
</dbReference>
<evidence type="ECO:0000256" key="10">
    <source>
        <dbReference type="SAM" id="Phobius"/>
    </source>
</evidence>
<organism evidence="13 14">
    <name type="scientific">Daphnia galeata</name>
    <dbReference type="NCBI Taxonomy" id="27404"/>
    <lineage>
        <taxon>Eukaryota</taxon>
        <taxon>Metazoa</taxon>
        <taxon>Ecdysozoa</taxon>
        <taxon>Arthropoda</taxon>
        <taxon>Crustacea</taxon>
        <taxon>Branchiopoda</taxon>
        <taxon>Diplostraca</taxon>
        <taxon>Cladocera</taxon>
        <taxon>Anomopoda</taxon>
        <taxon>Daphniidae</taxon>
        <taxon>Daphnia</taxon>
    </lineage>
</organism>
<feature type="transmembrane region" description="Helical" evidence="10">
    <location>
        <begin position="245"/>
        <end position="270"/>
    </location>
</feature>
<keyword evidence="6 10" id="KW-0472">Membrane</keyword>
<feature type="transmembrane region" description="Helical" evidence="10">
    <location>
        <begin position="445"/>
        <end position="469"/>
    </location>
</feature>
<evidence type="ECO:0000256" key="11">
    <source>
        <dbReference type="SAM" id="SignalP"/>
    </source>
</evidence>
<dbReference type="Pfam" id="PF00060">
    <property type="entry name" value="Lig_chan"/>
    <property type="match status" value="1"/>
</dbReference>
<dbReference type="SUPFAM" id="SSF53850">
    <property type="entry name" value="Periplasmic binding protein-like II"/>
    <property type="match status" value="1"/>
</dbReference>
<evidence type="ECO:0000256" key="6">
    <source>
        <dbReference type="ARBA" id="ARBA00023136"/>
    </source>
</evidence>
<dbReference type="GO" id="GO:0005886">
    <property type="term" value="C:plasma membrane"/>
    <property type="evidence" value="ECO:0007669"/>
    <property type="project" value="UniProtKB-SubCell"/>
</dbReference>
<feature type="transmembrane region" description="Helical" evidence="10">
    <location>
        <begin position="148"/>
        <end position="168"/>
    </location>
</feature>
<dbReference type="EMBL" id="CAKKLH010000338">
    <property type="protein sequence ID" value="CAH0113367.1"/>
    <property type="molecule type" value="Genomic_DNA"/>
</dbReference>
<evidence type="ECO:0000313" key="13">
    <source>
        <dbReference type="EMBL" id="CAH0113367.1"/>
    </source>
</evidence>
<keyword evidence="3" id="KW-1003">Cell membrane</keyword>
<comment type="subcellular location">
    <subcellularLocation>
        <location evidence="1">Cell membrane</location>
        <topology evidence="1">Multi-pass membrane protein</topology>
    </subcellularLocation>
</comment>
<evidence type="ECO:0000259" key="12">
    <source>
        <dbReference type="Pfam" id="PF00060"/>
    </source>
</evidence>
<dbReference type="AlphaFoldDB" id="A0A8J2WQD0"/>
<dbReference type="OrthoDB" id="7912094at2759"/>
<feature type="domain" description="Ionotropic glutamate receptor C-terminal" evidence="12">
    <location>
        <begin position="148"/>
        <end position="456"/>
    </location>
</feature>
<evidence type="ECO:0000256" key="5">
    <source>
        <dbReference type="ARBA" id="ARBA00022989"/>
    </source>
</evidence>
<feature type="compositionally biased region" description="Polar residues" evidence="9">
    <location>
        <begin position="194"/>
        <end position="204"/>
    </location>
</feature>
<evidence type="ECO:0000256" key="8">
    <source>
        <dbReference type="ARBA" id="ARBA00023180"/>
    </source>
</evidence>
<evidence type="ECO:0000256" key="4">
    <source>
        <dbReference type="ARBA" id="ARBA00022692"/>
    </source>
</evidence>
<comment type="similarity">
    <text evidence="2">Belongs to the glutamate-gated ion channel (TC 1.A.10.1) family.</text>
</comment>
<dbReference type="InterPro" id="IPR001320">
    <property type="entry name" value="Iontro_rcpt_C"/>
</dbReference>
<keyword evidence="14" id="KW-1185">Reference proteome</keyword>
<dbReference type="PANTHER" id="PTHR42643:SF24">
    <property type="entry name" value="IONOTROPIC RECEPTOR 60A"/>
    <property type="match status" value="1"/>
</dbReference>
<dbReference type="PANTHER" id="PTHR42643">
    <property type="entry name" value="IONOTROPIC RECEPTOR 20A-RELATED"/>
    <property type="match status" value="1"/>
</dbReference>
<feature type="chain" id="PRO_5035208593" description="Ionotropic glutamate receptor C-terminal domain-containing protein" evidence="11">
    <location>
        <begin position="20"/>
        <end position="513"/>
    </location>
</feature>
<feature type="signal peptide" evidence="11">
    <location>
        <begin position="1"/>
        <end position="19"/>
    </location>
</feature>
<feature type="region of interest" description="Disordered" evidence="9">
    <location>
        <begin position="181"/>
        <end position="212"/>
    </location>
</feature>